<sequence length="49" mass="5605">MHLLEAIMQDSTAVGCPFSNPNKKFLNDYFQHQKPRLPITTTAKPQSKM</sequence>
<dbReference type="AlphaFoldDB" id="A0A2P2IZB8"/>
<protein>
    <submittedName>
        <fullName evidence="1">Uncharacterized protein</fullName>
    </submittedName>
</protein>
<evidence type="ECO:0000313" key="1">
    <source>
        <dbReference type="EMBL" id="MBW86530.1"/>
    </source>
</evidence>
<reference evidence="1" key="1">
    <citation type="submission" date="2018-02" db="EMBL/GenBank/DDBJ databases">
        <title>Rhizophora mucronata_Transcriptome.</title>
        <authorList>
            <person name="Meera S.P."/>
            <person name="Sreeshan A."/>
            <person name="Augustine A."/>
        </authorList>
    </citation>
    <scope>NUCLEOTIDE SEQUENCE</scope>
    <source>
        <tissue evidence="1">Leaf</tissue>
    </source>
</reference>
<proteinExistence type="predicted"/>
<accession>A0A2P2IZB8</accession>
<organism evidence="1">
    <name type="scientific">Rhizophora mucronata</name>
    <name type="common">Asiatic mangrove</name>
    <dbReference type="NCBI Taxonomy" id="61149"/>
    <lineage>
        <taxon>Eukaryota</taxon>
        <taxon>Viridiplantae</taxon>
        <taxon>Streptophyta</taxon>
        <taxon>Embryophyta</taxon>
        <taxon>Tracheophyta</taxon>
        <taxon>Spermatophyta</taxon>
        <taxon>Magnoliopsida</taxon>
        <taxon>eudicotyledons</taxon>
        <taxon>Gunneridae</taxon>
        <taxon>Pentapetalae</taxon>
        <taxon>rosids</taxon>
        <taxon>fabids</taxon>
        <taxon>Malpighiales</taxon>
        <taxon>Rhizophoraceae</taxon>
        <taxon>Rhizophora</taxon>
    </lineage>
</organism>
<dbReference type="EMBL" id="GGEC01006047">
    <property type="protein sequence ID" value="MBW86530.1"/>
    <property type="molecule type" value="Transcribed_RNA"/>
</dbReference>
<name>A0A2P2IZB8_RHIMU</name>